<evidence type="ECO:0000313" key="11">
    <source>
        <dbReference type="Proteomes" id="UP000214646"/>
    </source>
</evidence>
<dbReference type="InterPro" id="IPR013249">
    <property type="entry name" value="RNA_pol_sigma70_r4_t2"/>
</dbReference>
<keyword evidence="4" id="KW-0804">Transcription</keyword>
<feature type="domain" description="RNA polymerase sigma factor 70 region 4 type 2" evidence="9">
    <location>
        <begin position="140"/>
        <end position="191"/>
    </location>
</feature>
<keyword evidence="6" id="KW-1133">Transmembrane helix</keyword>
<reference evidence="11" key="1">
    <citation type="submission" date="2017-06" db="EMBL/GenBank/DDBJ databases">
        <title>Genome analysis of Fimbriiglobus ruber SP5, the first member of the order Planctomycetales with confirmed chitinolytic capability.</title>
        <authorList>
            <person name="Ravin N.V."/>
            <person name="Rakitin A.L."/>
            <person name="Ivanova A.A."/>
            <person name="Beletsky A.V."/>
            <person name="Kulichevskaya I.S."/>
            <person name="Mardanov A.V."/>
            <person name="Dedysh S.N."/>
        </authorList>
    </citation>
    <scope>NUCLEOTIDE SEQUENCE [LARGE SCALE GENOMIC DNA]</scope>
    <source>
        <strain evidence="11">SP5</strain>
    </source>
</reference>
<evidence type="ECO:0000259" key="8">
    <source>
        <dbReference type="Pfam" id="PF04542"/>
    </source>
</evidence>
<dbReference type="Pfam" id="PF04542">
    <property type="entry name" value="Sigma70_r2"/>
    <property type="match status" value="1"/>
</dbReference>
<feature type="region of interest" description="Disordered" evidence="5">
    <location>
        <begin position="293"/>
        <end position="324"/>
    </location>
</feature>
<keyword evidence="6" id="KW-0812">Transmembrane</keyword>
<dbReference type="NCBIfam" id="TIGR02937">
    <property type="entry name" value="sigma70-ECF"/>
    <property type="match status" value="1"/>
</dbReference>
<dbReference type="GO" id="GO:0016987">
    <property type="term" value="F:sigma factor activity"/>
    <property type="evidence" value="ECO:0007669"/>
    <property type="project" value="UniProtKB-KW"/>
</dbReference>
<evidence type="ECO:0000256" key="1">
    <source>
        <dbReference type="ARBA" id="ARBA00010641"/>
    </source>
</evidence>
<dbReference type="PANTHER" id="PTHR43133">
    <property type="entry name" value="RNA POLYMERASE ECF-TYPE SIGMA FACTO"/>
    <property type="match status" value="1"/>
</dbReference>
<dbReference type="InterPro" id="IPR005644">
    <property type="entry name" value="NolW-like"/>
</dbReference>
<dbReference type="GO" id="GO:0006352">
    <property type="term" value="P:DNA-templated transcription initiation"/>
    <property type="evidence" value="ECO:0007669"/>
    <property type="project" value="InterPro"/>
</dbReference>
<keyword evidence="6" id="KW-0472">Membrane</keyword>
<evidence type="ECO:0000256" key="2">
    <source>
        <dbReference type="ARBA" id="ARBA00023015"/>
    </source>
</evidence>
<sequence>MNRSLLATVFRHADKSSADRAAGVPDGELLRRFVADRNEDAFAEIVRRHGPMVWAACRHQLPNGADAEDAFQVTFLALVRSPWAVREGAAVGGWLHRVAVRAALKVRRAATRRRLREERAAGSETDRPVPDSTWDTLLAAVHEEVERLPTSLRAAFVLCDLEGVRPADAAARLGWKPGTLSGRLARARQQLLDRLTQRGLAPAAAAGGLGLMTATATAAVPTRLTEQVVSFAGAAGALPGAVAPAILELAKEIVPMTLNRIKLLAAAALVVAGLATGTGAILLPSADAQAPVVARPTAPPAPPATPAPPAQPGMPPTPPTPPTPGMGMGMGMGGPPAFAFGHVGHAKWEYKFVAGGFPAKDFIQLFTDLGNDGWEFCGYWEMAVSQLADALKAHPDKIVVRPGSSTTLIFKRAVQPGPEGRWLTVSGAGMAPPRGAMPGMPPGMQPGMPGMMGGSGIGTPPGMPGGPGGPGMPGTGMMGGMAAGGVGGAGGAGGSGGTGGGGGASGGGGAGGGRAAGTSTNRPQGNRGGGWSWSETSSGGQNVGGGLQIVNVKHAEAQDLVETLTQLYGGPWGGGAKLQVVVDKHTSALILRGDAETLKEAEELIKKLDVPSGKPTLPPGRTK</sequence>
<feature type="transmembrane region" description="Helical" evidence="6">
    <location>
        <begin position="261"/>
        <end position="283"/>
    </location>
</feature>
<dbReference type="Gene3D" id="1.10.10.10">
    <property type="entry name" value="Winged helix-like DNA-binding domain superfamily/Winged helix DNA-binding domain"/>
    <property type="match status" value="1"/>
</dbReference>
<comment type="caution">
    <text evidence="10">The sequence shown here is derived from an EMBL/GenBank/DDBJ whole genome shotgun (WGS) entry which is preliminary data.</text>
</comment>
<organism evidence="10 11">
    <name type="scientific">Fimbriiglobus ruber</name>
    <dbReference type="NCBI Taxonomy" id="1908690"/>
    <lineage>
        <taxon>Bacteria</taxon>
        <taxon>Pseudomonadati</taxon>
        <taxon>Planctomycetota</taxon>
        <taxon>Planctomycetia</taxon>
        <taxon>Gemmatales</taxon>
        <taxon>Gemmataceae</taxon>
        <taxon>Fimbriiglobus</taxon>
    </lineage>
</organism>
<evidence type="ECO:0000256" key="6">
    <source>
        <dbReference type="SAM" id="Phobius"/>
    </source>
</evidence>
<feature type="domain" description="NolW-like" evidence="7">
    <location>
        <begin position="548"/>
        <end position="612"/>
    </location>
</feature>
<dbReference type="InterPro" id="IPR014284">
    <property type="entry name" value="RNA_pol_sigma-70_dom"/>
</dbReference>
<evidence type="ECO:0000259" key="7">
    <source>
        <dbReference type="Pfam" id="PF03958"/>
    </source>
</evidence>
<accession>A0A225EA11</accession>
<name>A0A225EA11_9BACT</name>
<dbReference type="SUPFAM" id="SSF88946">
    <property type="entry name" value="Sigma2 domain of RNA polymerase sigma factors"/>
    <property type="match status" value="1"/>
</dbReference>
<dbReference type="EMBL" id="NIDE01000002">
    <property type="protein sequence ID" value="OWK45257.1"/>
    <property type="molecule type" value="Genomic_DNA"/>
</dbReference>
<dbReference type="SUPFAM" id="SSF88659">
    <property type="entry name" value="Sigma3 and sigma4 domains of RNA polymerase sigma factors"/>
    <property type="match status" value="1"/>
</dbReference>
<dbReference type="InterPro" id="IPR038591">
    <property type="entry name" value="NolW-like_sf"/>
</dbReference>
<dbReference type="InterPro" id="IPR013324">
    <property type="entry name" value="RNA_pol_sigma_r3/r4-like"/>
</dbReference>
<feature type="compositionally biased region" description="Pro residues" evidence="5">
    <location>
        <begin position="297"/>
        <end position="324"/>
    </location>
</feature>
<proteinExistence type="inferred from homology"/>
<feature type="region of interest" description="Disordered" evidence="5">
    <location>
        <begin position="455"/>
        <end position="477"/>
    </location>
</feature>
<dbReference type="OrthoDB" id="290843at2"/>
<dbReference type="PANTHER" id="PTHR43133:SF51">
    <property type="entry name" value="RNA POLYMERASE SIGMA FACTOR"/>
    <property type="match status" value="1"/>
</dbReference>
<protein>
    <submittedName>
        <fullName evidence="10">Glycine-rich protein</fullName>
    </submittedName>
</protein>
<gene>
    <name evidence="10" type="ORF">FRUB_01588</name>
</gene>
<dbReference type="GO" id="GO:0003677">
    <property type="term" value="F:DNA binding"/>
    <property type="evidence" value="ECO:0007669"/>
    <property type="project" value="InterPro"/>
</dbReference>
<evidence type="ECO:0000256" key="5">
    <source>
        <dbReference type="SAM" id="MobiDB-lite"/>
    </source>
</evidence>
<dbReference type="InterPro" id="IPR036388">
    <property type="entry name" value="WH-like_DNA-bd_sf"/>
</dbReference>
<dbReference type="RefSeq" id="WP_161967252.1">
    <property type="nucleotide sequence ID" value="NZ_NIDE01000002.1"/>
</dbReference>
<dbReference type="InterPro" id="IPR013325">
    <property type="entry name" value="RNA_pol_sigma_r2"/>
</dbReference>
<feature type="domain" description="RNA polymerase sigma-70 region 2" evidence="8">
    <location>
        <begin position="45"/>
        <end position="112"/>
    </location>
</feature>
<dbReference type="Pfam" id="PF03958">
    <property type="entry name" value="Secretin_N"/>
    <property type="match status" value="1"/>
</dbReference>
<comment type="similarity">
    <text evidence="1">Belongs to the sigma-70 factor family. ECF subfamily.</text>
</comment>
<dbReference type="InterPro" id="IPR007627">
    <property type="entry name" value="RNA_pol_sigma70_r2"/>
</dbReference>
<evidence type="ECO:0000256" key="3">
    <source>
        <dbReference type="ARBA" id="ARBA00023082"/>
    </source>
</evidence>
<dbReference type="Gene3D" id="3.30.1370.120">
    <property type="match status" value="1"/>
</dbReference>
<dbReference type="Gene3D" id="1.10.1740.10">
    <property type="match status" value="1"/>
</dbReference>
<dbReference type="AlphaFoldDB" id="A0A225EA11"/>
<keyword evidence="3" id="KW-0731">Sigma factor</keyword>
<dbReference type="InterPro" id="IPR039425">
    <property type="entry name" value="RNA_pol_sigma-70-like"/>
</dbReference>
<evidence type="ECO:0000313" key="10">
    <source>
        <dbReference type="EMBL" id="OWK45257.1"/>
    </source>
</evidence>
<feature type="transmembrane region" description="Helical" evidence="6">
    <location>
        <begin position="228"/>
        <end position="249"/>
    </location>
</feature>
<evidence type="ECO:0000259" key="9">
    <source>
        <dbReference type="Pfam" id="PF08281"/>
    </source>
</evidence>
<evidence type="ECO:0000256" key="4">
    <source>
        <dbReference type="ARBA" id="ARBA00023163"/>
    </source>
</evidence>
<feature type="region of interest" description="Disordered" evidence="5">
    <location>
        <begin position="495"/>
        <end position="542"/>
    </location>
</feature>
<feature type="compositionally biased region" description="Gly residues" evidence="5">
    <location>
        <begin position="495"/>
        <end position="515"/>
    </location>
</feature>
<feature type="transmembrane region" description="Helical" evidence="6">
    <location>
        <begin position="200"/>
        <end position="222"/>
    </location>
</feature>
<dbReference type="Pfam" id="PF08281">
    <property type="entry name" value="Sigma70_r4_2"/>
    <property type="match status" value="1"/>
</dbReference>
<keyword evidence="11" id="KW-1185">Reference proteome</keyword>
<keyword evidence="2" id="KW-0805">Transcription regulation</keyword>
<dbReference type="Proteomes" id="UP000214646">
    <property type="component" value="Unassembled WGS sequence"/>
</dbReference>